<dbReference type="InterPro" id="IPR039424">
    <property type="entry name" value="SBP_5"/>
</dbReference>
<dbReference type="EMBL" id="JAGJCF010000002">
    <property type="protein sequence ID" value="MBP0614549.1"/>
    <property type="molecule type" value="Genomic_DNA"/>
</dbReference>
<feature type="chain" id="PRO_5045167122" evidence="4">
    <location>
        <begin position="32"/>
        <end position="514"/>
    </location>
</feature>
<protein>
    <submittedName>
        <fullName evidence="6">Twin-arginine translocation signal domain-containing protein</fullName>
    </submittedName>
</protein>
<accession>A0ABS4BCT2</accession>
<proteinExistence type="inferred from homology"/>
<dbReference type="InterPro" id="IPR019546">
    <property type="entry name" value="TAT_signal_bac_arc"/>
</dbReference>
<dbReference type="InterPro" id="IPR006311">
    <property type="entry name" value="TAT_signal"/>
</dbReference>
<sequence>MNIGTTRRDFLKLAGAGAVLAGFLRGGAAMAADTDTVTIAYNVNLPAFDPTVGPSAVNPTIQAIYRSIFDQYVGQKPDLSFEPGLLTEWGWNDDKTKVWMTVREGVTWHDDSKLTPEDVVWSLERAGDEKSGNPIQFVWSTIGNFTIDGQRIEADVKSFDPTLFKWMAFLTGYVMPKAYYEKVGAEGFEQKPIGTGPYMVDEFQSNGFLRLKAHKDYWGGKPAFETVIFKFVPDASSRVAEIESGGSDVTLQIPYEEYDRLTKGGRFSGTCEPVSDIGMIFINNVEPLLDKNVRLAACHAVDKQAIITRLLRGYGTPIDTLEAPGYAAYDPSIKVPHDPELARKLLADSGFSTDNPVKVTIQTTRGYMPKDYEMIQAIVGMWRKVGIEATIEVYEIAKHYELRAADQLAPFAFYNWGNAIGDPATSTGFAMFGPSPHSVWNTDDLDARIAPLWGEKDEEKRIEGWKAVDRYIAEEGYVLPILQYAQPIVFRKGLTVTANQSEALQPTLIAPDKA</sequence>
<dbReference type="Gene3D" id="3.10.105.10">
    <property type="entry name" value="Dipeptide-binding Protein, Domain 3"/>
    <property type="match status" value="1"/>
</dbReference>
<dbReference type="NCBIfam" id="TIGR01409">
    <property type="entry name" value="TAT_signal_seq"/>
    <property type="match status" value="1"/>
</dbReference>
<keyword evidence="3 4" id="KW-0732">Signal</keyword>
<dbReference type="SUPFAM" id="SSF53850">
    <property type="entry name" value="Periplasmic binding protein-like II"/>
    <property type="match status" value="1"/>
</dbReference>
<evidence type="ECO:0000256" key="3">
    <source>
        <dbReference type="ARBA" id="ARBA00022729"/>
    </source>
</evidence>
<dbReference type="InterPro" id="IPR030678">
    <property type="entry name" value="Peptide/Ni-bd"/>
</dbReference>
<reference evidence="6 7" key="1">
    <citation type="submission" date="2021-04" db="EMBL/GenBank/DDBJ databases">
        <title>Whole genome sequence of Jiella sp. KSK16Y-1.</title>
        <authorList>
            <person name="Tuo L."/>
        </authorList>
    </citation>
    <scope>NUCLEOTIDE SEQUENCE [LARGE SCALE GENOMIC DNA]</scope>
    <source>
        <strain evidence="6 7">KSK16Y-1</strain>
    </source>
</reference>
<comment type="similarity">
    <text evidence="2">Belongs to the bacterial solute-binding protein 5 family.</text>
</comment>
<evidence type="ECO:0000313" key="6">
    <source>
        <dbReference type="EMBL" id="MBP0614549.1"/>
    </source>
</evidence>
<evidence type="ECO:0000256" key="4">
    <source>
        <dbReference type="SAM" id="SignalP"/>
    </source>
</evidence>
<dbReference type="Gene3D" id="3.40.190.10">
    <property type="entry name" value="Periplasmic binding protein-like II"/>
    <property type="match status" value="1"/>
</dbReference>
<organism evidence="6 7">
    <name type="scientific">Jiella mangrovi</name>
    <dbReference type="NCBI Taxonomy" id="2821407"/>
    <lineage>
        <taxon>Bacteria</taxon>
        <taxon>Pseudomonadati</taxon>
        <taxon>Pseudomonadota</taxon>
        <taxon>Alphaproteobacteria</taxon>
        <taxon>Hyphomicrobiales</taxon>
        <taxon>Aurantimonadaceae</taxon>
        <taxon>Jiella</taxon>
    </lineage>
</organism>
<dbReference type="PROSITE" id="PS51318">
    <property type="entry name" value="TAT"/>
    <property type="match status" value="1"/>
</dbReference>
<feature type="domain" description="Solute-binding protein family 5" evidence="5">
    <location>
        <begin position="81"/>
        <end position="427"/>
    </location>
</feature>
<dbReference type="PANTHER" id="PTHR30290">
    <property type="entry name" value="PERIPLASMIC BINDING COMPONENT OF ABC TRANSPORTER"/>
    <property type="match status" value="1"/>
</dbReference>
<comment type="caution">
    <text evidence="6">The sequence shown here is derived from an EMBL/GenBank/DDBJ whole genome shotgun (WGS) entry which is preliminary data.</text>
</comment>
<feature type="signal peptide" evidence="4">
    <location>
        <begin position="1"/>
        <end position="31"/>
    </location>
</feature>
<name>A0ABS4BCT2_9HYPH</name>
<keyword evidence="7" id="KW-1185">Reference proteome</keyword>
<comment type="subcellular location">
    <subcellularLocation>
        <location evidence="1">Periplasm</location>
    </subcellularLocation>
</comment>
<evidence type="ECO:0000256" key="1">
    <source>
        <dbReference type="ARBA" id="ARBA00004418"/>
    </source>
</evidence>
<gene>
    <name evidence="6" type="ORF">J6595_03040</name>
</gene>
<dbReference type="PIRSF" id="PIRSF002741">
    <property type="entry name" value="MppA"/>
    <property type="match status" value="1"/>
</dbReference>
<evidence type="ECO:0000259" key="5">
    <source>
        <dbReference type="Pfam" id="PF00496"/>
    </source>
</evidence>
<dbReference type="InterPro" id="IPR000914">
    <property type="entry name" value="SBP_5_dom"/>
</dbReference>
<dbReference type="PANTHER" id="PTHR30290:SF38">
    <property type="entry name" value="D,D-DIPEPTIDE-BINDING PERIPLASMIC PROTEIN DDPA-RELATED"/>
    <property type="match status" value="1"/>
</dbReference>
<dbReference type="Proteomes" id="UP000678276">
    <property type="component" value="Unassembled WGS sequence"/>
</dbReference>
<evidence type="ECO:0000256" key="2">
    <source>
        <dbReference type="ARBA" id="ARBA00005695"/>
    </source>
</evidence>
<dbReference type="Pfam" id="PF00496">
    <property type="entry name" value="SBP_bac_5"/>
    <property type="match status" value="1"/>
</dbReference>
<evidence type="ECO:0000313" key="7">
    <source>
        <dbReference type="Proteomes" id="UP000678276"/>
    </source>
</evidence>